<organism evidence="1 2">
    <name type="scientific">Phlebia brevispora</name>
    <dbReference type="NCBI Taxonomy" id="194682"/>
    <lineage>
        <taxon>Eukaryota</taxon>
        <taxon>Fungi</taxon>
        <taxon>Dikarya</taxon>
        <taxon>Basidiomycota</taxon>
        <taxon>Agaricomycotina</taxon>
        <taxon>Agaricomycetes</taxon>
        <taxon>Polyporales</taxon>
        <taxon>Meruliaceae</taxon>
        <taxon>Phlebia</taxon>
    </lineage>
</organism>
<name>A0ACC1S0Q6_9APHY</name>
<evidence type="ECO:0000313" key="2">
    <source>
        <dbReference type="Proteomes" id="UP001148662"/>
    </source>
</evidence>
<comment type="caution">
    <text evidence="1">The sequence shown here is derived from an EMBL/GenBank/DDBJ whole genome shotgun (WGS) entry which is preliminary data.</text>
</comment>
<protein>
    <submittedName>
        <fullName evidence="1">Uncharacterized protein</fullName>
    </submittedName>
</protein>
<keyword evidence="2" id="KW-1185">Reference proteome</keyword>
<accession>A0ACC1S0Q6</accession>
<gene>
    <name evidence="1" type="ORF">NM688_g7826</name>
</gene>
<dbReference type="Proteomes" id="UP001148662">
    <property type="component" value="Unassembled WGS sequence"/>
</dbReference>
<proteinExistence type="predicted"/>
<reference evidence="1" key="1">
    <citation type="submission" date="2022-07" db="EMBL/GenBank/DDBJ databases">
        <title>Genome Sequence of Phlebia brevispora.</title>
        <authorList>
            <person name="Buettner E."/>
        </authorList>
    </citation>
    <scope>NUCLEOTIDE SEQUENCE</scope>
    <source>
        <strain evidence="1">MPL23</strain>
    </source>
</reference>
<sequence length="79" mass="8187">MISARVLLVSLLYGSAVLAAPSLLRRTHGSAVKMMSNSSASSGAVAGALYFMTNEPDGNFIVSAQLNTDGSIVCILLRV</sequence>
<evidence type="ECO:0000313" key="1">
    <source>
        <dbReference type="EMBL" id="KAJ3529669.1"/>
    </source>
</evidence>
<dbReference type="EMBL" id="JANHOG010001930">
    <property type="protein sequence ID" value="KAJ3529669.1"/>
    <property type="molecule type" value="Genomic_DNA"/>
</dbReference>